<evidence type="ECO:0000313" key="6">
    <source>
        <dbReference type="RefSeq" id="XP_026115097.1"/>
    </source>
</evidence>
<feature type="signal peptide" evidence="2">
    <location>
        <begin position="1"/>
        <end position="26"/>
    </location>
</feature>
<dbReference type="PROSITE" id="PS00028">
    <property type="entry name" value="ZINC_FINGER_C2H2_1"/>
    <property type="match status" value="2"/>
</dbReference>
<sequence>MLSCFLCTSSFCSALLLFRHLKLIHGMYPGKNLRLKCGQADCCLQFSSYSGFRRHLIKIHSSVGDKCDPHETPSSYESEEQNSHTLNDEIPSTSSQCQNFEAVPSVCTHKKDMCASIIAKLMASGVPNTVVLSTIENLEEFVEDLQSNIKDHVLNLLPGNNPSRPAIEELFKSLDNPFSQLNSDTKWKKYFRDKWGVVDPVELRLGVRYDTRRNNKTGTYEQVPVNDKFIYIPILKTFQFIFRNENICEMMQTCTQSDIYEDFCDGSYFKNHPLFSTNKFALQIQLYYDEFECANPLGSKKGIHKIGCLYFILRNLAPKVNSALMNIHLVSLFHAQDVKKYGIDEILKPLISDLKILETVGIAVPFAEQPVCGTLALITGDNLGMHSILGFLESFSANYFCRFCLIDKSSAQSVFSEDDPSLTLRSPVLNDQHYASLVDDPTLTSSFGIKRKSMLNTLQYFNTGENYAVDIMHDILEGVGQYEIKLLFEYLIEHFISKESLLNRTYAFNYGYMETKNKPTNINLDCGGHGIGLNASQTLCLVTNIPLIFGDLVPDDDLHWRLLLLLLNIINIVFSYSITEGMTVYLKHLIIEHHKLFKELFPLKNLLPKHHFMVHYPRCIRKIGPLIHIWTMRFEAKHKFFKDSVKNFKNLTVSLANKHQFAVAYHWECLSLKTVESGPVKMCSLETLEFSENITESLHVDSQATVNLTKWVRCCGVEYRVGLFVCTGTDENMPVFSKITSIILHNGKVIFVLIEHETFFHDHFHAFQVSENLPRKVLVIERERLRHFKSFDAQMSYGCDSQFYVVSESCII</sequence>
<dbReference type="GeneID" id="113093753"/>
<evidence type="ECO:0000259" key="3">
    <source>
        <dbReference type="PROSITE" id="PS00028"/>
    </source>
</evidence>
<protein>
    <submittedName>
        <fullName evidence="5 6">Uncharacterized protein LOC113093753 isoform X1</fullName>
    </submittedName>
</protein>
<evidence type="ECO:0000313" key="4">
    <source>
        <dbReference type="Proteomes" id="UP000515129"/>
    </source>
</evidence>
<dbReference type="SMART" id="SM00355">
    <property type="entry name" value="ZnF_C2H2"/>
    <property type="match status" value="2"/>
</dbReference>
<dbReference type="Proteomes" id="UP000515129">
    <property type="component" value="Unplaced"/>
</dbReference>
<dbReference type="RefSeq" id="XP_026115097.1">
    <property type="nucleotide sequence ID" value="XM_026259312.1"/>
</dbReference>
<evidence type="ECO:0000256" key="2">
    <source>
        <dbReference type="SAM" id="SignalP"/>
    </source>
</evidence>
<feature type="region of interest" description="Disordered" evidence="1">
    <location>
        <begin position="64"/>
        <end position="92"/>
    </location>
</feature>
<dbReference type="PANTHER" id="PTHR31912:SF34">
    <property type="entry name" value="NOTOCHORD-RELATED PROTEIN"/>
    <property type="match status" value="1"/>
</dbReference>
<proteinExistence type="predicted"/>
<keyword evidence="4" id="KW-1185">Reference proteome</keyword>
<accession>A0A6P6P1Z4</accession>
<evidence type="ECO:0000256" key="1">
    <source>
        <dbReference type="SAM" id="MobiDB-lite"/>
    </source>
</evidence>
<dbReference type="PANTHER" id="PTHR31912">
    <property type="entry name" value="IP13529P"/>
    <property type="match status" value="1"/>
</dbReference>
<evidence type="ECO:0000313" key="5">
    <source>
        <dbReference type="RefSeq" id="XP_026115096.1"/>
    </source>
</evidence>
<feature type="domain" description="C2H2-type" evidence="3">
    <location>
        <begin position="4"/>
        <end position="25"/>
    </location>
</feature>
<dbReference type="RefSeq" id="XP_026115096.1">
    <property type="nucleotide sequence ID" value="XM_026259311.1"/>
</dbReference>
<feature type="domain" description="C2H2-type" evidence="3">
    <location>
        <begin position="37"/>
        <end position="60"/>
    </location>
</feature>
<dbReference type="AlphaFoldDB" id="A0A6P6P1Z4"/>
<organism evidence="4 5">
    <name type="scientific">Carassius auratus</name>
    <name type="common">Goldfish</name>
    <dbReference type="NCBI Taxonomy" id="7957"/>
    <lineage>
        <taxon>Eukaryota</taxon>
        <taxon>Metazoa</taxon>
        <taxon>Chordata</taxon>
        <taxon>Craniata</taxon>
        <taxon>Vertebrata</taxon>
        <taxon>Euteleostomi</taxon>
        <taxon>Actinopterygii</taxon>
        <taxon>Neopterygii</taxon>
        <taxon>Teleostei</taxon>
        <taxon>Ostariophysi</taxon>
        <taxon>Cypriniformes</taxon>
        <taxon>Cyprinidae</taxon>
        <taxon>Cyprininae</taxon>
        <taxon>Carassius</taxon>
    </lineage>
</organism>
<feature type="chain" id="PRO_5044650266" evidence="2">
    <location>
        <begin position="27"/>
        <end position="812"/>
    </location>
</feature>
<keyword evidence="2" id="KW-0732">Signal</keyword>
<name>A0A6P6P1Z4_CARAU</name>
<dbReference type="InterPro" id="IPR013087">
    <property type="entry name" value="Znf_C2H2_type"/>
</dbReference>
<dbReference type="KEGG" id="caua:113093753"/>
<reference evidence="5 6" key="1">
    <citation type="submission" date="2025-04" db="UniProtKB">
        <authorList>
            <consortium name="RefSeq"/>
        </authorList>
    </citation>
    <scope>IDENTIFICATION</scope>
    <source>
        <strain evidence="5 6">Wakin</strain>
        <tissue evidence="5 6">Muscle</tissue>
    </source>
</reference>
<dbReference type="OrthoDB" id="10034966at2759"/>
<gene>
    <name evidence="5 6" type="primary">LOC113093753</name>
</gene>